<evidence type="ECO:0000256" key="1">
    <source>
        <dbReference type="ARBA" id="ARBA00004479"/>
    </source>
</evidence>
<dbReference type="OrthoDB" id="10039395at2759"/>
<evidence type="ECO:0000256" key="3">
    <source>
        <dbReference type="ARBA" id="ARBA00023157"/>
    </source>
</evidence>
<sequence length="684" mass="75365">MLKNWKTERERFGGRATATALRAFKMADASGTFSSFSMWISCFALIAMADSALYRVYPESAAVLVGHNVTMNCAFSGLSASDVVNWHKYNPSEPDGKPFHVSSGSVVDPEFPRFSIVGNNRSQEFNLRVTNAQPADGGNYRCGVFSVTDTRDAKLTVVVPPPSPPVVLGDLSPRAAGKSLILSCRSEGGNPLPGLAWYNGTQRLDLPREAMVEQRVRRISLDLVISFLTKWDNGANFSCESNQGFPFIADPLVTSVTIQVKYPPVVKVPKMSVVVNEGQSANLSCEVDGNPKASLTWWRLGDSSPQGPLGRGSVLTLTNVTSFDLGTYQCTARNGVKPDGFGTMALDVRYPPLIKSIFDEETTVMYGQSAFSLRCQAEGNPKPRVRWRRLDTKAFYDNPLAFSEIGYANEGAYECVASSKGFKEVSRSTFINVVGRPEVLNVSSTVSVTRGDPVSLTCIILADPTPDEVTWLWRGRSGERDFNDKSKGDVDVKTVFTDKIQSELTISSATKAIAGTYMCKASNKYGSDLREFRVTVSVSRIAVVGVIAGSAAVGMLLAIAAIVTLSIRRGWIHRDRKEKKSSKSESLAYCITRGSPNKKKKNGSPTKRSAIELQHFEKTTIHSSPSRRDRNTYSIDLLHSSDVDRKIDYPTNEKDQFYEEDICIQHSPYRKGRQPNKDFTNRRC</sequence>
<feature type="domain" description="Ig-like" evidence="7">
    <location>
        <begin position="437"/>
        <end position="537"/>
    </location>
</feature>
<feature type="domain" description="Ig-like" evidence="7">
    <location>
        <begin position="351"/>
        <end position="426"/>
    </location>
</feature>
<dbReference type="AlphaFoldDB" id="A0A8J9YK63"/>
<dbReference type="InterPro" id="IPR007110">
    <property type="entry name" value="Ig-like_dom"/>
</dbReference>
<dbReference type="SUPFAM" id="SSF48726">
    <property type="entry name" value="Immunoglobulin"/>
    <property type="match status" value="5"/>
</dbReference>
<dbReference type="InterPro" id="IPR013151">
    <property type="entry name" value="Immunoglobulin_dom"/>
</dbReference>
<keyword evidence="5" id="KW-0393">Immunoglobulin domain</keyword>
<keyword evidence="2 6" id="KW-0472">Membrane</keyword>
<evidence type="ECO:0000256" key="2">
    <source>
        <dbReference type="ARBA" id="ARBA00023136"/>
    </source>
</evidence>
<feature type="domain" description="Ig-like" evidence="7">
    <location>
        <begin position="52"/>
        <end position="156"/>
    </location>
</feature>
<dbReference type="Pfam" id="PF00047">
    <property type="entry name" value="ig"/>
    <property type="match status" value="1"/>
</dbReference>
<keyword evidence="4" id="KW-0325">Glycoprotein</keyword>
<dbReference type="InterPro" id="IPR003598">
    <property type="entry name" value="Ig_sub2"/>
</dbReference>
<keyword evidence="9" id="KW-1185">Reference proteome</keyword>
<evidence type="ECO:0000256" key="6">
    <source>
        <dbReference type="SAM" id="Phobius"/>
    </source>
</evidence>
<feature type="domain" description="Ig-like" evidence="7">
    <location>
        <begin position="263"/>
        <end position="335"/>
    </location>
</feature>
<feature type="domain" description="Ig-like" evidence="7">
    <location>
        <begin position="162"/>
        <end position="259"/>
    </location>
</feature>
<organism evidence="8 9">
    <name type="scientific">Branchiostoma lanceolatum</name>
    <name type="common">Common lancelet</name>
    <name type="synonym">Amphioxus lanceolatum</name>
    <dbReference type="NCBI Taxonomy" id="7740"/>
    <lineage>
        <taxon>Eukaryota</taxon>
        <taxon>Metazoa</taxon>
        <taxon>Chordata</taxon>
        <taxon>Cephalochordata</taxon>
        <taxon>Leptocardii</taxon>
        <taxon>Amphioxiformes</taxon>
        <taxon>Branchiostomatidae</taxon>
        <taxon>Branchiostoma</taxon>
    </lineage>
</organism>
<dbReference type="SMART" id="SM00406">
    <property type="entry name" value="IGv"/>
    <property type="match status" value="1"/>
</dbReference>
<dbReference type="Proteomes" id="UP000838412">
    <property type="component" value="Chromosome 1"/>
</dbReference>
<dbReference type="Pfam" id="PF13927">
    <property type="entry name" value="Ig_3"/>
    <property type="match status" value="2"/>
</dbReference>
<dbReference type="Gene3D" id="2.60.40.10">
    <property type="entry name" value="Immunoglobulins"/>
    <property type="match status" value="5"/>
</dbReference>
<evidence type="ECO:0000313" key="8">
    <source>
        <dbReference type="EMBL" id="CAH1230000.1"/>
    </source>
</evidence>
<dbReference type="PROSITE" id="PS50835">
    <property type="entry name" value="IG_LIKE"/>
    <property type="match status" value="5"/>
</dbReference>
<dbReference type="InterPro" id="IPR013783">
    <property type="entry name" value="Ig-like_fold"/>
</dbReference>
<dbReference type="PANTHER" id="PTHR11640:SF164">
    <property type="entry name" value="MAM DOMAIN-CONTAINING GLYCOSYLPHOSPHATIDYLINOSITOL ANCHOR PROTEIN 1"/>
    <property type="match status" value="1"/>
</dbReference>
<keyword evidence="3" id="KW-1015">Disulfide bond</keyword>
<dbReference type="SMART" id="SM00408">
    <property type="entry name" value="IGc2"/>
    <property type="match status" value="4"/>
</dbReference>
<evidence type="ECO:0000313" key="9">
    <source>
        <dbReference type="Proteomes" id="UP000838412"/>
    </source>
</evidence>
<keyword evidence="6" id="KW-1133">Transmembrane helix</keyword>
<accession>A0A8J9YK63</accession>
<dbReference type="GO" id="GO:0005886">
    <property type="term" value="C:plasma membrane"/>
    <property type="evidence" value="ECO:0007669"/>
    <property type="project" value="TreeGrafter"/>
</dbReference>
<dbReference type="GO" id="GO:0098609">
    <property type="term" value="P:cell-cell adhesion"/>
    <property type="evidence" value="ECO:0007669"/>
    <property type="project" value="TreeGrafter"/>
</dbReference>
<dbReference type="GO" id="GO:0050839">
    <property type="term" value="F:cell adhesion molecule binding"/>
    <property type="evidence" value="ECO:0007669"/>
    <property type="project" value="TreeGrafter"/>
</dbReference>
<gene>
    <name evidence="8" type="primary">KIRREL</name>
    <name evidence="8" type="ORF">BLAG_LOCUS954</name>
</gene>
<dbReference type="SMART" id="SM00409">
    <property type="entry name" value="IG"/>
    <property type="match status" value="5"/>
</dbReference>
<comment type="subcellular location">
    <subcellularLocation>
        <location evidence="1">Membrane</location>
        <topology evidence="1">Single-pass type I membrane protein</topology>
    </subcellularLocation>
</comment>
<dbReference type="InterPro" id="IPR036179">
    <property type="entry name" value="Ig-like_dom_sf"/>
</dbReference>
<dbReference type="PANTHER" id="PTHR11640">
    <property type="entry name" value="NEPHRIN"/>
    <property type="match status" value="1"/>
</dbReference>
<name>A0A8J9YK63_BRALA</name>
<dbReference type="Pfam" id="PF07686">
    <property type="entry name" value="V-set"/>
    <property type="match status" value="1"/>
</dbReference>
<protein>
    <submittedName>
        <fullName evidence="8">KIRREL protein</fullName>
    </submittedName>
</protein>
<evidence type="ECO:0000259" key="7">
    <source>
        <dbReference type="PROSITE" id="PS50835"/>
    </source>
</evidence>
<evidence type="ECO:0000256" key="4">
    <source>
        <dbReference type="ARBA" id="ARBA00023180"/>
    </source>
</evidence>
<dbReference type="InterPro" id="IPR013106">
    <property type="entry name" value="Ig_V-set"/>
</dbReference>
<evidence type="ECO:0000256" key="5">
    <source>
        <dbReference type="ARBA" id="ARBA00023319"/>
    </source>
</evidence>
<proteinExistence type="predicted"/>
<feature type="transmembrane region" description="Helical" evidence="6">
    <location>
        <begin position="541"/>
        <end position="567"/>
    </location>
</feature>
<dbReference type="InterPro" id="IPR003599">
    <property type="entry name" value="Ig_sub"/>
</dbReference>
<dbReference type="CDD" id="cd00099">
    <property type="entry name" value="IgV"/>
    <property type="match status" value="1"/>
</dbReference>
<dbReference type="EMBL" id="OV696686">
    <property type="protein sequence ID" value="CAH1230000.1"/>
    <property type="molecule type" value="Genomic_DNA"/>
</dbReference>
<dbReference type="InterPro" id="IPR051275">
    <property type="entry name" value="Cell_adhesion_signaling"/>
</dbReference>
<reference evidence="8" key="1">
    <citation type="submission" date="2022-01" db="EMBL/GenBank/DDBJ databases">
        <authorList>
            <person name="Braso-Vives M."/>
        </authorList>
    </citation>
    <scope>NUCLEOTIDE SEQUENCE</scope>
</reference>
<dbReference type="GO" id="GO:0005911">
    <property type="term" value="C:cell-cell junction"/>
    <property type="evidence" value="ECO:0007669"/>
    <property type="project" value="TreeGrafter"/>
</dbReference>
<keyword evidence="6" id="KW-0812">Transmembrane</keyword>